<dbReference type="CDD" id="cd09111">
    <property type="entry name" value="PLDc_ymdC_like_1"/>
    <property type="match status" value="1"/>
</dbReference>
<evidence type="ECO:0000256" key="1">
    <source>
        <dbReference type="SAM" id="SignalP"/>
    </source>
</evidence>
<gene>
    <name evidence="3" type="ORF">FGG12_11845</name>
</gene>
<dbReference type="Pfam" id="PF13091">
    <property type="entry name" value="PLDc_2"/>
    <property type="match status" value="2"/>
</dbReference>
<evidence type="ECO:0000313" key="4">
    <source>
        <dbReference type="Proteomes" id="UP000318943"/>
    </source>
</evidence>
<dbReference type="EMBL" id="VCIZ01000006">
    <property type="protein sequence ID" value="TSP12546.1"/>
    <property type="molecule type" value="Genomic_DNA"/>
</dbReference>
<proteinExistence type="predicted"/>
<sequence length="527" mass="56463">MVAMAAAALLSACASLPPADGEPSHAMTDTAQTTLGRLAAQRRPDPPDQSAFHLLADNVDALIARVLLTEKAERSLDLQYYIWHDDATGRSLAHAVLRAADRGVRVRVLLDDIGVGADDNLLLAVDAHPAIEVRIFNPVASRAFRRAGALLEFSRVNRRMHNKALIADNQAAIVGGRNIGDEYFGASPNVSFGDLDVLTHGPIVREVSGAFDAYWNSAAAYPVGTLTGRSADPEAVATLRARLDALAAAQQDHPYAVHARERLRQVLAEPPAAATWGRAALLYDDPGKITRAADDTAGHLVPQLRALNMQPQQTLLIVSPYFVPGEAGVAWLRALRERGVAVTVLTNSLAATDVAAVHAGYKRYRETLLRMGVTLYEVKPMRDPDTLPGTSGTSAKSAKSAKSASTRLSAFGSSRASLHAKTFVADDSTVFIGSMNLDPRSVQLNTELGVVCVSPALAAQVAGAILPNLGRIAWRLAEENDPERGRQLIWIDEANPDAAPLTTEPESSVLRRVGVWFMGLFPIESQL</sequence>
<feature type="chain" id="PRO_5046171331" evidence="1">
    <location>
        <begin position="20"/>
        <end position="527"/>
    </location>
</feature>
<feature type="domain" description="PLD phosphodiesterase" evidence="2">
    <location>
        <begin position="414"/>
        <end position="441"/>
    </location>
</feature>
<dbReference type="PANTHER" id="PTHR21248">
    <property type="entry name" value="CARDIOLIPIN SYNTHASE"/>
    <property type="match status" value="1"/>
</dbReference>
<dbReference type="PROSITE" id="PS50035">
    <property type="entry name" value="PLD"/>
    <property type="match status" value="2"/>
</dbReference>
<keyword evidence="4" id="KW-1185">Reference proteome</keyword>
<feature type="domain" description="PLD phosphodiesterase" evidence="2">
    <location>
        <begin position="156"/>
        <end position="183"/>
    </location>
</feature>
<dbReference type="SMART" id="SM00155">
    <property type="entry name" value="PLDc"/>
    <property type="match status" value="2"/>
</dbReference>
<evidence type="ECO:0000313" key="3">
    <source>
        <dbReference type="EMBL" id="TSP12546.1"/>
    </source>
</evidence>
<dbReference type="InterPro" id="IPR025202">
    <property type="entry name" value="PLD-like_dom"/>
</dbReference>
<reference evidence="3 4" key="1">
    <citation type="submission" date="2019-05" db="EMBL/GenBank/DDBJ databases">
        <title>Whole genome sequence analysis of Cupriavidus campinensis S14E4C strain.</title>
        <authorList>
            <person name="Abbaszade G."/>
            <person name="Szabo A."/>
            <person name="Toumi M."/>
            <person name="Toth E."/>
        </authorList>
    </citation>
    <scope>NUCLEOTIDE SEQUENCE [LARGE SCALE GENOMIC DNA]</scope>
    <source>
        <strain evidence="3 4">S14E4C</strain>
    </source>
</reference>
<comment type="caution">
    <text evidence="3">The sequence shown here is derived from an EMBL/GenBank/DDBJ whole genome shotgun (WGS) entry which is preliminary data.</text>
</comment>
<protein>
    <submittedName>
        <fullName evidence="3">Phospholipase D family protein</fullName>
    </submittedName>
</protein>
<dbReference type="PANTHER" id="PTHR21248:SF12">
    <property type="entry name" value="CARDIOLIPIN SYNTHASE C"/>
    <property type="match status" value="1"/>
</dbReference>
<organism evidence="3 4">
    <name type="scientific">Cupriavidus campinensis</name>
    <dbReference type="NCBI Taxonomy" id="151783"/>
    <lineage>
        <taxon>Bacteria</taxon>
        <taxon>Pseudomonadati</taxon>
        <taxon>Pseudomonadota</taxon>
        <taxon>Betaproteobacteria</taxon>
        <taxon>Burkholderiales</taxon>
        <taxon>Burkholderiaceae</taxon>
        <taxon>Cupriavidus</taxon>
    </lineage>
</organism>
<feature type="signal peptide" evidence="1">
    <location>
        <begin position="1"/>
        <end position="19"/>
    </location>
</feature>
<dbReference type="Gene3D" id="3.30.870.10">
    <property type="entry name" value="Endonuclease Chain A"/>
    <property type="match status" value="2"/>
</dbReference>
<dbReference type="CDD" id="cd09113">
    <property type="entry name" value="PLDc_ymdC_like_2"/>
    <property type="match status" value="1"/>
</dbReference>
<keyword evidence="1" id="KW-0732">Signal</keyword>
<dbReference type="InterPro" id="IPR001736">
    <property type="entry name" value="PLipase_D/transphosphatidylase"/>
</dbReference>
<dbReference type="Proteomes" id="UP000318943">
    <property type="component" value="Unassembled WGS sequence"/>
</dbReference>
<accession>A0ABY3ENM1</accession>
<name>A0ABY3ENM1_9BURK</name>
<evidence type="ECO:0000259" key="2">
    <source>
        <dbReference type="PROSITE" id="PS50035"/>
    </source>
</evidence>
<dbReference type="SUPFAM" id="SSF56024">
    <property type="entry name" value="Phospholipase D/nuclease"/>
    <property type="match status" value="2"/>
</dbReference>